<evidence type="ECO:0000256" key="1">
    <source>
        <dbReference type="SAM" id="MobiDB-lite"/>
    </source>
</evidence>
<dbReference type="AlphaFoldDB" id="A0A1Y2J2D2"/>
<evidence type="ECO:0000313" key="3">
    <source>
        <dbReference type="Proteomes" id="UP000193067"/>
    </source>
</evidence>
<feature type="compositionally biased region" description="Basic residues" evidence="1">
    <location>
        <begin position="46"/>
        <end position="59"/>
    </location>
</feature>
<protein>
    <submittedName>
        <fullName evidence="2">Uncharacterized protein</fullName>
    </submittedName>
</protein>
<name>A0A1Y2J2D2_TRAC3</name>
<feature type="region of interest" description="Disordered" evidence="1">
    <location>
        <begin position="137"/>
        <end position="180"/>
    </location>
</feature>
<gene>
    <name evidence="2" type="ORF">PYCCODRAFT_616927</name>
</gene>
<accession>A0A1Y2J2D2</accession>
<sequence>MGKRRRGSQGGNSDAVRRDFSTEMYQSGGEIAVRHTARQQQQQQKEKKKRRDTRPRTVHSARQPSDGARCQRSVQEDELTALGMSTFAAIQDARFMLRPLIPSAVGISCRLAASSERFLSPPGAYVTMFEPIAIADRAESPRRSRRSRKDSVQRRQDAQTRPGFAGEAHRWERAFRSGTS</sequence>
<feature type="compositionally biased region" description="Basic and acidic residues" evidence="1">
    <location>
        <begin position="167"/>
        <end position="180"/>
    </location>
</feature>
<dbReference type="Proteomes" id="UP000193067">
    <property type="component" value="Unassembled WGS sequence"/>
</dbReference>
<reference evidence="2 3" key="1">
    <citation type="journal article" date="2015" name="Biotechnol. Biofuels">
        <title>Enhanced degradation of softwood versus hardwood by the white-rot fungus Pycnoporus coccineus.</title>
        <authorList>
            <person name="Couturier M."/>
            <person name="Navarro D."/>
            <person name="Chevret D."/>
            <person name="Henrissat B."/>
            <person name="Piumi F."/>
            <person name="Ruiz-Duenas F.J."/>
            <person name="Martinez A.T."/>
            <person name="Grigoriev I.V."/>
            <person name="Riley R."/>
            <person name="Lipzen A."/>
            <person name="Berrin J.G."/>
            <person name="Master E.R."/>
            <person name="Rosso M.N."/>
        </authorList>
    </citation>
    <scope>NUCLEOTIDE SEQUENCE [LARGE SCALE GENOMIC DNA]</scope>
    <source>
        <strain evidence="2 3">BRFM310</strain>
    </source>
</reference>
<dbReference type="EMBL" id="KZ084088">
    <property type="protein sequence ID" value="OSD07477.1"/>
    <property type="molecule type" value="Genomic_DNA"/>
</dbReference>
<feature type="compositionally biased region" description="Basic and acidic residues" evidence="1">
    <location>
        <begin position="149"/>
        <end position="158"/>
    </location>
</feature>
<organism evidence="2 3">
    <name type="scientific">Trametes coccinea (strain BRFM310)</name>
    <name type="common">Pycnoporus coccineus</name>
    <dbReference type="NCBI Taxonomy" id="1353009"/>
    <lineage>
        <taxon>Eukaryota</taxon>
        <taxon>Fungi</taxon>
        <taxon>Dikarya</taxon>
        <taxon>Basidiomycota</taxon>
        <taxon>Agaricomycotina</taxon>
        <taxon>Agaricomycetes</taxon>
        <taxon>Polyporales</taxon>
        <taxon>Polyporaceae</taxon>
        <taxon>Trametes</taxon>
    </lineage>
</organism>
<feature type="region of interest" description="Disordered" evidence="1">
    <location>
        <begin position="1"/>
        <end position="71"/>
    </location>
</feature>
<keyword evidence="3" id="KW-1185">Reference proteome</keyword>
<proteinExistence type="predicted"/>
<evidence type="ECO:0000313" key="2">
    <source>
        <dbReference type="EMBL" id="OSD07477.1"/>
    </source>
</evidence>